<sequence length="49" mass="5564">MTFAYVLSDIPVCFDSFNRQIACYLPLITTGITVKIHLKSLDDSFKCSF</sequence>
<dbReference type="PATRIC" id="fig|1339315.3.peg.3234"/>
<dbReference type="AlphaFoldDB" id="A0A015TSX6"/>
<name>A0A015TSX6_BACFG</name>
<reference evidence="1 2" key="1">
    <citation type="submission" date="2014-02" db="EMBL/GenBank/DDBJ databases">
        <authorList>
            <person name="Sears C."/>
            <person name="Carroll K."/>
            <person name="Sack B.R."/>
            <person name="Qadri F."/>
            <person name="Myers L.L."/>
            <person name="Chung G.-T."/>
            <person name="Escheverria P."/>
            <person name="Fraser C.M."/>
            <person name="Sadzewicz L."/>
            <person name="Shefchek K.A."/>
            <person name="Tallon L."/>
            <person name="Das S.P."/>
            <person name="Daugherty S."/>
            <person name="Mongodin E.F."/>
        </authorList>
    </citation>
    <scope>NUCLEOTIDE SEQUENCE [LARGE SCALE GENOMIC DNA]</scope>
    <source>
        <strain evidence="2">3988T(B)14</strain>
    </source>
</reference>
<dbReference type="EMBL" id="JGCY01000348">
    <property type="protein sequence ID" value="EXY73721.1"/>
    <property type="molecule type" value="Genomic_DNA"/>
</dbReference>
<organism evidence="1 2">
    <name type="scientific">Bacteroides fragilis str. 3988T(B)14</name>
    <dbReference type="NCBI Taxonomy" id="1339315"/>
    <lineage>
        <taxon>Bacteria</taxon>
        <taxon>Pseudomonadati</taxon>
        <taxon>Bacteroidota</taxon>
        <taxon>Bacteroidia</taxon>
        <taxon>Bacteroidales</taxon>
        <taxon>Bacteroidaceae</taxon>
        <taxon>Bacteroides</taxon>
    </lineage>
</organism>
<proteinExistence type="predicted"/>
<evidence type="ECO:0000313" key="1">
    <source>
        <dbReference type="EMBL" id="EXY73721.1"/>
    </source>
</evidence>
<dbReference type="Proteomes" id="UP000020529">
    <property type="component" value="Unassembled WGS sequence"/>
</dbReference>
<comment type="caution">
    <text evidence="1">The sequence shown here is derived from an EMBL/GenBank/DDBJ whole genome shotgun (WGS) entry which is preliminary data.</text>
</comment>
<protein>
    <submittedName>
        <fullName evidence="1">Uncharacterized protein</fullName>
    </submittedName>
</protein>
<evidence type="ECO:0000313" key="2">
    <source>
        <dbReference type="Proteomes" id="UP000020529"/>
    </source>
</evidence>
<gene>
    <name evidence="1" type="ORF">M124_2536</name>
</gene>
<accession>A0A015TSX6</accession>